<sequence>MLKLVVVCAVIAFVAAQTDVPTTRHGHHSHVPHSRATHPTDVPHSSKAPHNFHYFHDTILNKLVIRTSTECFVFSLTDAQQMAVNTPTGLRATEVALVAMIGTATQTAIQLSDLSKHAAKHCQNHQSFAVTQ</sequence>
<dbReference type="AlphaFoldDB" id="A0AAN8JUP6"/>
<keyword evidence="2" id="KW-0732">Signal</keyword>
<keyword evidence="4" id="KW-1185">Reference proteome</keyword>
<accession>A0AAN8JUP6</accession>
<evidence type="ECO:0000256" key="2">
    <source>
        <dbReference type="SAM" id="SignalP"/>
    </source>
</evidence>
<feature type="region of interest" description="Disordered" evidence="1">
    <location>
        <begin position="22"/>
        <end position="44"/>
    </location>
</feature>
<evidence type="ECO:0000313" key="4">
    <source>
        <dbReference type="Proteomes" id="UP001347796"/>
    </source>
</evidence>
<evidence type="ECO:0000256" key="1">
    <source>
        <dbReference type="SAM" id="MobiDB-lite"/>
    </source>
</evidence>
<gene>
    <name evidence="3" type="ORF">SNE40_010165</name>
</gene>
<feature type="signal peptide" evidence="2">
    <location>
        <begin position="1"/>
        <end position="16"/>
    </location>
</feature>
<feature type="compositionally biased region" description="Basic residues" evidence="1">
    <location>
        <begin position="24"/>
        <end position="36"/>
    </location>
</feature>
<reference evidence="3 4" key="1">
    <citation type="submission" date="2024-01" db="EMBL/GenBank/DDBJ databases">
        <title>The genome of the rayed Mediterranean limpet Patella caerulea (Linnaeus, 1758).</title>
        <authorList>
            <person name="Anh-Thu Weber A."/>
            <person name="Halstead-Nussloch G."/>
        </authorList>
    </citation>
    <scope>NUCLEOTIDE SEQUENCE [LARGE SCALE GENOMIC DNA]</scope>
    <source>
        <strain evidence="3">AATW-2023a</strain>
        <tissue evidence="3">Whole specimen</tissue>
    </source>
</reference>
<comment type="caution">
    <text evidence="3">The sequence shown here is derived from an EMBL/GenBank/DDBJ whole genome shotgun (WGS) entry which is preliminary data.</text>
</comment>
<feature type="chain" id="PRO_5042984246" evidence="2">
    <location>
        <begin position="17"/>
        <end position="132"/>
    </location>
</feature>
<name>A0AAN8JUP6_PATCE</name>
<dbReference type="Proteomes" id="UP001347796">
    <property type="component" value="Unassembled WGS sequence"/>
</dbReference>
<organism evidence="3 4">
    <name type="scientific">Patella caerulea</name>
    <name type="common">Rayed Mediterranean limpet</name>
    <dbReference type="NCBI Taxonomy" id="87958"/>
    <lineage>
        <taxon>Eukaryota</taxon>
        <taxon>Metazoa</taxon>
        <taxon>Spiralia</taxon>
        <taxon>Lophotrochozoa</taxon>
        <taxon>Mollusca</taxon>
        <taxon>Gastropoda</taxon>
        <taxon>Patellogastropoda</taxon>
        <taxon>Patelloidea</taxon>
        <taxon>Patellidae</taxon>
        <taxon>Patella</taxon>
    </lineage>
</organism>
<proteinExistence type="predicted"/>
<evidence type="ECO:0000313" key="3">
    <source>
        <dbReference type="EMBL" id="KAK6182484.1"/>
    </source>
</evidence>
<dbReference type="EMBL" id="JAZGQO010000007">
    <property type="protein sequence ID" value="KAK6182484.1"/>
    <property type="molecule type" value="Genomic_DNA"/>
</dbReference>
<protein>
    <submittedName>
        <fullName evidence="3">Uncharacterized protein</fullName>
    </submittedName>
</protein>